<evidence type="ECO:0000313" key="10">
    <source>
        <dbReference type="Proteomes" id="UP001569428"/>
    </source>
</evidence>
<comment type="function">
    <text evidence="5">Responsible for synthesis of pseudouridine from uracil-55 in the psi GC loop of transfer RNAs.</text>
</comment>
<keyword evidence="4 5" id="KW-0413">Isomerase</keyword>
<proteinExistence type="inferred from homology"/>
<evidence type="ECO:0000259" key="7">
    <source>
        <dbReference type="Pfam" id="PF09157"/>
    </source>
</evidence>
<dbReference type="EMBL" id="JBGMEK010000028">
    <property type="protein sequence ID" value="MFA0811901.1"/>
    <property type="molecule type" value="Genomic_DNA"/>
</dbReference>
<feature type="domain" description="tRNA pseudouridine synthase II TruB subfamily 1 C-terminal" evidence="7">
    <location>
        <begin position="250"/>
        <end position="310"/>
    </location>
</feature>
<comment type="catalytic activity">
    <reaction evidence="1 5">
        <text>uridine(55) in tRNA = pseudouridine(55) in tRNA</text>
        <dbReference type="Rhea" id="RHEA:42532"/>
        <dbReference type="Rhea" id="RHEA-COMP:10101"/>
        <dbReference type="Rhea" id="RHEA-COMP:10102"/>
        <dbReference type="ChEBI" id="CHEBI:65314"/>
        <dbReference type="ChEBI" id="CHEBI:65315"/>
        <dbReference type="EC" id="5.4.99.25"/>
    </reaction>
</comment>
<gene>
    <name evidence="5 9" type="primary">truB</name>
    <name evidence="9" type="ORF">ACCI49_13340</name>
</gene>
<protein>
    <recommendedName>
        <fullName evidence="5">tRNA pseudouridine synthase B</fullName>
        <ecNumber evidence="5">5.4.99.25</ecNumber>
    </recommendedName>
    <alternativeName>
        <fullName evidence="5">tRNA pseudouridine(55) synthase</fullName>
        <shortName evidence="5">Psi55 synthase</shortName>
    </alternativeName>
    <alternativeName>
        <fullName evidence="5">tRNA pseudouridylate synthase</fullName>
    </alternativeName>
    <alternativeName>
        <fullName evidence="5">tRNA-uridine isomerase</fullName>
    </alternativeName>
</protein>
<evidence type="ECO:0000256" key="2">
    <source>
        <dbReference type="ARBA" id="ARBA00005642"/>
    </source>
</evidence>
<dbReference type="InterPro" id="IPR032819">
    <property type="entry name" value="TruB_C"/>
</dbReference>
<feature type="domain" description="tRNA pseudouridylate synthase B C-terminal" evidence="8">
    <location>
        <begin position="185"/>
        <end position="244"/>
    </location>
</feature>
<sequence length="313" mass="34363">MGRRPKWGRPVHGVLLLNKPAGITANDALQKAKRLFFANRAGHTGALDPLATGVLPICFGEATKFSQYLLDADKRYRSTFVFGMTTTSSDADGDVLETKDASGLTEKDVVKAMEAFRGRIKQVPSMYSALKHKGQPLYKLARQGLEVEREAREVEIFEFELLNFTPGIEPRAEVEVHCSKGTYIRSIAEDLGRALGVGAYVEQLHRSAAGPYDEADAFTLDELTEERGEGRAEVLDHHLLTVDSPASSLPKLTLPDDSGYYVRQGQPVMDLQVYRIGAEGDMVRLFLENGDFLGVGEITDDGCVAPRRLVSGT</sequence>
<name>A0ABV4P0J1_9GAMM</name>
<dbReference type="Gene3D" id="3.30.2350.10">
    <property type="entry name" value="Pseudouridine synthase"/>
    <property type="match status" value="1"/>
</dbReference>
<evidence type="ECO:0000256" key="4">
    <source>
        <dbReference type="ARBA" id="ARBA00023235"/>
    </source>
</evidence>
<dbReference type="CDD" id="cd02573">
    <property type="entry name" value="PseudoU_synth_EcTruB"/>
    <property type="match status" value="1"/>
</dbReference>
<dbReference type="PANTHER" id="PTHR13767:SF2">
    <property type="entry name" value="PSEUDOURIDYLATE SYNTHASE TRUB1"/>
    <property type="match status" value="1"/>
</dbReference>
<dbReference type="EC" id="5.4.99.25" evidence="5"/>
<dbReference type="Pfam" id="PF09157">
    <property type="entry name" value="TruB-C_2"/>
    <property type="match status" value="1"/>
</dbReference>
<evidence type="ECO:0000259" key="6">
    <source>
        <dbReference type="Pfam" id="PF01509"/>
    </source>
</evidence>
<dbReference type="PANTHER" id="PTHR13767">
    <property type="entry name" value="TRNA-PSEUDOURIDINE SYNTHASE"/>
    <property type="match status" value="1"/>
</dbReference>
<keyword evidence="3 5" id="KW-0819">tRNA processing</keyword>
<feature type="domain" description="Pseudouridine synthase II N-terminal" evidence="6">
    <location>
        <begin position="33"/>
        <end position="184"/>
    </location>
</feature>
<evidence type="ECO:0000256" key="1">
    <source>
        <dbReference type="ARBA" id="ARBA00000385"/>
    </source>
</evidence>
<evidence type="ECO:0000313" key="9">
    <source>
        <dbReference type="EMBL" id="MFA0811901.1"/>
    </source>
</evidence>
<comment type="similarity">
    <text evidence="2 5">Belongs to the pseudouridine synthase TruB family. Type 1 subfamily.</text>
</comment>
<accession>A0ABV4P0J1</accession>
<dbReference type="CDD" id="cd21152">
    <property type="entry name" value="PUA_TruB_bacterial"/>
    <property type="match status" value="1"/>
</dbReference>
<dbReference type="InterPro" id="IPR015240">
    <property type="entry name" value="tRNA_sdUridine_synth_fam1_C"/>
</dbReference>
<dbReference type="SUPFAM" id="SSF88697">
    <property type="entry name" value="PUA domain-like"/>
    <property type="match status" value="1"/>
</dbReference>
<feature type="active site" description="Nucleophile" evidence="5">
    <location>
        <position position="48"/>
    </location>
</feature>
<dbReference type="Proteomes" id="UP001569428">
    <property type="component" value="Unassembled WGS sequence"/>
</dbReference>
<dbReference type="InterPro" id="IPR002501">
    <property type="entry name" value="PsdUridine_synth_N"/>
</dbReference>
<evidence type="ECO:0000256" key="5">
    <source>
        <dbReference type="HAMAP-Rule" id="MF_01080"/>
    </source>
</evidence>
<dbReference type="InterPro" id="IPR020103">
    <property type="entry name" value="PsdUridine_synth_cat_dom_sf"/>
</dbReference>
<dbReference type="InterPro" id="IPR014780">
    <property type="entry name" value="tRNA_psdUridine_synth_TruB"/>
</dbReference>
<dbReference type="Pfam" id="PF01509">
    <property type="entry name" value="TruB_N"/>
    <property type="match status" value="1"/>
</dbReference>
<evidence type="ECO:0000259" key="8">
    <source>
        <dbReference type="Pfam" id="PF16198"/>
    </source>
</evidence>
<evidence type="ECO:0000256" key="3">
    <source>
        <dbReference type="ARBA" id="ARBA00022694"/>
    </source>
</evidence>
<reference evidence="9 10" key="1">
    <citation type="submission" date="2024-08" db="EMBL/GenBank/DDBJ databases">
        <authorList>
            <person name="Ishaq N."/>
        </authorList>
    </citation>
    <scope>NUCLEOTIDE SEQUENCE [LARGE SCALE GENOMIC DNA]</scope>
    <source>
        <strain evidence="9 10">DSM 18651</strain>
    </source>
</reference>
<dbReference type="Pfam" id="PF16198">
    <property type="entry name" value="TruB_C_2"/>
    <property type="match status" value="1"/>
</dbReference>
<dbReference type="InterPro" id="IPR015947">
    <property type="entry name" value="PUA-like_sf"/>
</dbReference>
<dbReference type="NCBIfam" id="TIGR00431">
    <property type="entry name" value="TruB"/>
    <property type="match status" value="1"/>
</dbReference>
<keyword evidence="10" id="KW-1185">Reference proteome</keyword>
<dbReference type="Gene3D" id="2.30.130.10">
    <property type="entry name" value="PUA domain"/>
    <property type="match status" value="1"/>
</dbReference>
<dbReference type="SUPFAM" id="SSF55120">
    <property type="entry name" value="Pseudouridine synthase"/>
    <property type="match status" value="1"/>
</dbReference>
<dbReference type="GO" id="GO:0160148">
    <property type="term" value="F:tRNA pseudouridine(55) synthase activity"/>
    <property type="evidence" value="ECO:0007669"/>
    <property type="project" value="UniProtKB-EC"/>
</dbReference>
<dbReference type="RefSeq" id="WP_371839504.1">
    <property type="nucleotide sequence ID" value="NZ_JBGMEK010000028.1"/>
</dbReference>
<dbReference type="HAMAP" id="MF_01080">
    <property type="entry name" value="TruB_bact"/>
    <property type="match status" value="1"/>
</dbReference>
<dbReference type="InterPro" id="IPR036974">
    <property type="entry name" value="PUA_sf"/>
</dbReference>
<comment type="caution">
    <text evidence="9">The sequence shown here is derived from an EMBL/GenBank/DDBJ whole genome shotgun (WGS) entry which is preliminary data.</text>
</comment>
<organism evidence="9 10">
    <name type="scientific">Microbulbifer epialgicus</name>
    <dbReference type="NCBI Taxonomy" id="393907"/>
    <lineage>
        <taxon>Bacteria</taxon>
        <taxon>Pseudomonadati</taxon>
        <taxon>Pseudomonadota</taxon>
        <taxon>Gammaproteobacteria</taxon>
        <taxon>Cellvibrionales</taxon>
        <taxon>Microbulbiferaceae</taxon>
        <taxon>Microbulbifer</taxon>
    </lineage>
</organism>